<evidence type="ECO:0000313" key="3">
    <source>
        <dbReference type="Proteomes" id="UP001216139"/>
    </source>
</evidence>
<dbReference type="Gene3D" id="2.90.10.30">
    <property type="match status" value="1"/>
</dbReference>
<dbReference type="InterPro" id="IPR036426">
    <property type="entry name" value="Bulb-type_lectin_dom_sf"/>
</dbReference>
<evidence type="ECO:0000256" key="1">
    <source>
        <dbReference type="SAM" id="SignalP"/>
    </source>
</evidence>
<keyword evidence="1" id="KW-0732">Signal</keyword>
<feature type="chain" id="PRO_5045426429" description="Bulb-type lectin domain-containing protein" evidence="1">
    <location>
        <begin position="23"/>
        <end position="154"/>
    </location>
</feature>
<accession>A0ABY7TB89</accession>
<dbReference type="SUPFAM" id="SSF51110">
    <property type="entry name" value="alpha-D-mannose-specific plant lectins"/>
    <property type="match status" value="1"/>
</dbReference>
<dbReference type="Proteomes" id="UP001216139">
    <property type="component" value="Chromosome"/>
</dbReference>
<feature type="signal peptide" evidence="1">
    <location>
        <begin position="1"/>
        <end position="22"/>
    </location>
</feature>
<name>A0ABY7TB89_9SPHI</name>
<evidence type="ECO:0008006" key="4">
    <source>
        <dbReference type="Google" id="ProtNLM"/>
    </source>
</evidence>
<proteinExistence type="predicted"/>
<gene>
    <name evidence="2" type="ORF">PQO05_06460</name>
</gene>
<reference evidence="2 3" key="1">
    <citation type="submission" date="2023-02" db="EMBL/GenBank/DDBJ databases">
        <title>Genome sequence of Mucilaginibacter jinjuensis strain KACC 16571.</title>
        <authorList>
            <person name="Kim S."/>
            <person name="Heo J."/>
            <person name="Kwon S.-W."/>
        </authorList>
    </citation>
    <scope>NUCLEOTIDE SEQUENCE [LARGE SCALE GENOMIC DNA]</scope>
    <source>
        <strain evidence="2 3">KACC 16571</strain>
    </source>
</reference>
<keyword evidence="3" id="KW-1185">Reference proteome</keyword>
<sequence>MKKTLFVLVLTFTTFVARNALAQSKQIVNGTAFYPNQVCAKSNNGLYRLVYQGDGNLVLYNSANVGLWASGPLQNGNLSSCDFAYFNIVIHRNGGSVLWSYSPPQHDATTAGSWVLQDDGNFVFYAVLNYAGGSYSVSTGTQGGKKSGNFGTFK</sequence>
<evidence type="ECO:0000313" key="2">
    <source>
        <dbReference type="EMBL" id="WCT13578.1"/>
    </source>
</evidence>
<dbReference type="RefSeq" id="WP_273631887.1">
    <property type="nucleotide sequence ID" value="NZ_CP117167.1"/>
</dbReference>
<protein>
    <recommendedName>
        <fullName evidence="4">Bulb-type lectin domain-containing protein</fullName>
    </recommendedName>
</protein>
<dbReference type="EMBL" id="CP117167">
    <property type="protein sequence ID" value="WCT13578.1"/>
    <property type="molecule type" value="Genomic_DNA"/>
</dbReference>
<organism evidence="2 3">
    <name type="scientific">Mucilaginibacter jinjuensis</name>
    <dbReference type="NCBI Taxonomy" id="1176721"/>
    <lineage>
        <taxon>Bacteria</taxon>
        <taxon>Pseudomonadati</taxon>
        <taxon>Bacteroidota</taxon>
        <taxon>Sphingobacteriia</taxon>
        <taxon>Sphingobacteriales</taxon>
        <taxon>Sphingobacteriaceae</taxon>
        <taxon>Mucilaginibacter</taxon>
    </lineage>
</organism>